<dbReference type="InterPro" id="IPR011032">
    <property type="entry name" value="GroES-like_sf"/>
</dbReference>
<gene>
    <name evidence="3" type="ORF">EV207_14721</name>
</gene>
<dbReference type="InterPro" id="IPR036291">
    <property type="entry name" value="NAD(P)-bd_dom_sf"/>
</dbReference>
<dbReference type="GO" id="GO:0008270">
    <property type="term" value="F:zinc ion binding"/>
    <property type="evidence" value="ECO:0007669"/>
    <property type="project" value="InterPro"/>
</dbReference>
<proteinExistence type="predicted"/>
<keyword evidence="4" id="KW-1185">Reference proteome</keyword>
<dbReference type="Pfam" id="PF08240">
    <property type="entry name" value="ADH_N"/>
    <property type="match status" value="1"/>
</dbReference>
<dbReference type="Gene3D" id="3.40.50.720">
    <property type="entry name" value="NAD(P)-binding Rossmann-like Domain"/>
    <property type="match status" value="1"/>
</dbReference>
<dbReference type="RefSeq" id="WP_132747907.1">
    <property type="nucleotide sequence ID" value="NZ_SLXK01000047.1"/>
</dbReference>
<dbReference type="InterPro" id="IPR013154">
    <property type="entry name" value="ADH-like_N"/>
</dbReference>
<dbReference type="OrthoDB" id="9787435at2"/>
<dbReference type="SUPFAM" id="SSF51735">
    <property type="entry name" value="NAD(P)-binding Rossmann-fold domains"/>
    <property type="match status" value="1"/>
</dbReference>
<organism evidence="3 4">
    <name type="scientific">Scopulibacillus darangshiensis</name>
    <dbReference type="NCBI Taxonomy" id="442528"/>
    <lineage>
        <taxon>Bacteria</taxon>
        <taxon>Bacillati</taxon>
        <taxon>Bacillota</taxon>
        <taxon>Bacilli</taxon>
        <taxon>Bacillales</taxon>
        <taxon>Sporolactobacillaceae</taxon>
        <taxon>Scopulibacillus</taxon>
    </lineage>
</organism>
<dbReference type="InterPro" id="IPR002364">
    <property type="entry name" value="Quin_OxRdtase/zeta-crystal_CS"/>
</dbReference>
<dbReference type="AlphaFoldDB" id="A0A4R2NI12"/>
<dbReference type="GO" id="GO:0016491">
    <property type="term" value="F:oxidoreductase activity"/>
    <property type="evidence" value="ECO:0007669"/>
    <property type="project" value="UniProtKB-KW"/>
</dbReference>
<keyword evidence="1" id="KW-0560">Oxidoreductase</keyword>
<protein>
    <submittedName>
        <fullName evidence="3">NADPH:quinone reductase-like Zn-dependent oxidoreductase</fullName>
    </submittedName>
</protein>
<dbReference type="EMBL" id="SLXK01000047">
    <property type="protein sequence ID" value="TCP20970.1"/>
    <property type="molecule type" value="Genomic_DNA"/>
</dbReference>
<dbReference type="PANTHER" id="PTHR11695:SF294">
    <property type="entry name" value="RETICULON-4-INTERACTING PROTEIN 1, MITOCHONDRIAL"/>
    <property type="match status" value="1"/>
</dbReference>
<dbReference type="SUPFAM" id="SSF50129">
    <property type="entry name" value="GroES-like"/>
    <property type="match status" value="1"/>
</dbReference>
<accession>A0A4R2NI12</accession>
<dbReference type="PANTHER" id="PTHR11695">
    <property type="entry name" value="ALCOHOL DEHYDROGENASE RELATED"/>
    <property type="match status" value="1"/>
</dbReference>
<dbReference type="Pfam" id="PF13602">
    <property type="entry name" value="ADH_zinc_N_2"/>
    <property type="match status" value="1"/>
</dbReference>
<dbReference type="Proteomes" id="UP000295416">
    <property type="component" value="Unassembled WGS sequence"/>
</dbReference>
<reference evidence="3 4" key="1">
    <citation type="submission" date="2019-03" db="EMBL/GenBank/DDBJ databases">
        <title>Genomic Encyclopedia of Type Strains, Phase IV (KMG-IV): sequencing the most valuable type-strain genomes for metagenomic binning, comparative biology and taxonomic classification.</title>
        <authorList>
            <person name="Goeker M."/>
        </authorList>
    </citation>
    <scope>NUCLEOTIDE SEQUENCE [LARGE SCALE GENOMIC DNA]</scope>
    <source>
        <strain evidence="3 4">DSM 19377</strain>
    </source>
</reference>
<dbReference type="InterPro" id="IPR020843">
    <property type="entry name" value="ER"/>
</dbReference>
<dbReference type="InterPro" id="IPR050700">
    <property type="entry name" value="YIM1/Zinc_Alcohol_DH_Fams"/>
</dbReference>
<dbReference type="Gene3D" id="3.90.180.10">
    <property type="entry name" value="Medium-chain alcohol dehydrogenases, catalytic domain"/>
    <property type="match status" value="1"/>
</dbReference>
<dbReference type="PROSITE" id="PS01162">
    <property type="entry name" value="QOR_ZETA_CRYSTAL"/>
    <property type="match status" value="1"/>
</dbReference>
<evidence type="ECO:0000256" key="1">
    <source>
        <dbReference type="ARBA" id="ARBA00023002"/>
    </source>
</evidence>
<feature type="domain" description="Enoyl reductase (ER)" evidence="2">
    <location>
        <begin position="13"/>
        <end position="308"/>
    </location>
</feature>
<sequence length="327" mass="35941">MKAIVINEYGDKGRLREIEFPKAIPKAKEVQIELYATSINPIDWKVREGYLQGRLPFKFPIILGWDAAGVVSKVGTKVEKFEVGDRVFARPATTERGTYAQYVTADESLVAKMPKETAFIKAAAVPLAGLTAWQCLVDFAHIEEGDRVLIHAGAGGVGSMAIQIAKHFGAQVIATGGSNSAEIAQQLGVDQFINYQSSDFDEELEDVDIVLDTIGGKVQERSFRVLRKGGVLVSIVQPPDEGKARKHDVKAGFVWLEPNGEQLEKLAELMANGELKPQIAKVFDFGQDGLREAHELSETGHVKGKIVIKIKEDEEHKESKENEEESS</sequence>
<evidence type="ECO:0000313" key="4">
    <source>
        <dbReference type="Proteomes" id="UP000295416"/>
    </source>
</evidence>
<evidence type="ECO:0000259" key="2">
    <source>
        <dbReference type="SMART" id="SM00829"/>
    </source>
</evidence>
<comment type="caution">
    <text evidence="3">The sequence shown here is derived from an EMBL/GenBank/DDBJ whole genome shotgun (WGS) entry which is preliminary data.</text>
</comment>
<dbReference type="CDD" id="cd05289">
    <property type="entry name" value="MDR_like_2"/>
    <property type="match status" value="1"/>
</dbReference>
<name>A0A4R2NI12_9BACL</name>
<evidence type="ECO:0000313" key="3">
    <source>
        <dbReference type="EMBL" id="TCP20970.1"/>
    </source>
</evidence>
<dbReference type="SMART" id="SM00829">
    <property type="entry name" value="PKS_ER"/>
    <property type="match status" value="1"/>
</dbReference>